<feature type="transmembrane region" description="Helical" evidence="1">
    <location>
        <begin position="107"/>
        <end position="134"/>
    </location>
</feature>
<feature type="transmembrane region" description="Helical" evidence="1">
    <location>
        <begin position="66"/>
        <end position="87"/>
    </location>
</feature>
<dbReference type="EMBL" id="LSRC01000011">
    <property type="protein sequence ID" value="KXI18654.1"/>
    <property type="molecule type" value="Genomic_DNA"/>
</dbReference>
<sequence length="147" mass="16843">MSVLLYAIPSVMWLISIVLLIASSLESLFLLFNIKNLKQYTNKDVKENINEHTKVHVKEDVKVKKLSWTSVIAHCFALPFAMAYGMVYRILQSCVVAPSKIAQTIEFIFISSVIIFIILWIISIAVIIIHLSFATKQEDLIYKRINK</sequence>
<dbReference type="PATRIC" id="fig|2702.101.peg.234"/>
<evidence type="ECO:0000256" key="1">
    <source>
        <dbReference type="SAM" id="Phobius"/>
    </source>
</evidence>
<gene>
    <name evidence="2" type="ORF">HMPREF3230_00240</name>
</gene>
<proteinExistence type="predicted"/>
<accession>A0A135ZAG1</accession>
<feature type="transmembrane region" description="Helical" evidence="1">
    <location>
        <begin position="12"/>
        <end position="34"/>
    </location>
</feature>
<organism evidence="2 3">
    <name type="scientific">Gardnerella vaginalis</name>
    <dbReference type="NCBI Taxonomy" id="2702"/>
    <lineage>
        <taxon>Bacteria</taxon>
        <taxon>Bacillati</taxon>
        <taxon>Actinomycetota</taxon>
        <taxon>Actinomycetes</taxon>
        <taxon>Bifidobacteriales</taxon>
        <taxon>Bifidobacteriaceae</taxon>
        <taxon>Gardnerella</taxon>
    </lineage>
</organism>
<evidence type="ECO:0000313" key="3">
    <source>
        <dbReference type="Proteomes" id="UP000070505"/>
    </source>
</evidence>
<dbReference type="Proteomes" id="UP000070505">
    <property type="component" value="Unassembled WGS sequence"/>
</dbReference>
<evidence type="ECO:0000313" key="2">
    <source>
        <dbReference type="EMBL" id="KXI18654.1"/>
    </source>
</evidence>
<reference evidence="2 3" key="1">
    <citation type="submission" date="2016-02" db="EMBL/GenBank/DDBJ databases">
        <authorList>
            <person name="Wen L."/>
            <person name="He K."/>
            <person name="Yang H."/>
        </authorList>
    </citation>
    <scope>NUCLEOTIDE SEQUENCE [LARGE SCALE GENOMIC DNA]</scope>
    <source>
        <strain evidence="2 3">CMW7778B</strain>
    </source>
</reference>
<dbReference type="RefSeq" id="WP_075523162.1">
    <property type="nucleotide sequence ID" value="NZ_KQ961853.1"/>
</dbReference>
<keyword evidence="1" id="KW-1133">Transmembrane helix</keyword>
<dbReference type="AlphaFoldDB" id="A0A135ZAG1"/>
<protein>
    <submittedName>
        <fullName evidence="2">Uncharacterized protein</fullName>
    </submittedName>
</protein>
<keyword evidence="1" id="KW-0812">Transmembrane</keyword>
<keyword evidence="1" id="KW-0472">Membrane</keyword>
<name>A0A135ZAG1_GARVA</name>
<comment type="caution">
    <text evidence="2">The sequence shown here is derived from an EMBL/GenBank/DDBJ whole genome shotgun (WGS) entry which is preliminary data.</text>
</comment>